<dbReference type="SUPFAM" id="SSF48425">
    <property type="entry name" value="Sec7 domain"/>
    <property type="match status" value="1"/>
</dbReference>
<dbReference type="Proteomes" id="UP000224080">
    <property type="component" value="Unassembled WGS sequence"/>
</dbReference>
<accession>A0A2B7WLJ5</accession>
<feature type="compositionally biased region" description="Polar residues" evidence="7">
    <location>
        <begin position="387"/>
        <end position="405"/>
    </location>
</feature>
<dbReference type="PANTHER" id="PTHR10663:SF375">
    <property type="entry name" value="LD29171P"/>
    <property type="match status" value="1"/>
</dbReference>
<dbReference type="Pfam" id="PF01369">
    <property type="entry name" value="Sec7"/>
    <property type="match status" value="1"/>
</dbReference>
<evidence type="ECO:0000256" key="7">
    <source>
        <dbReference type="SAM" id="MobiDB-lite"/>
    </source>
</evidence>
<feature type="compositionally biased region" description="Polar residues" evidence="7">
    <location>
        <begin position="162"/>
        <end position="172"/>
    </location>
</feature>
<feature type="compositionally biased region" description="Low complexity" evidence="7">
    <location>
        <begin position="32"/>
        <end position="41"/>
    </location>
</feature>
<comment type="subcellular location">
    <subcellularLocation>
        <location evidence="5">Cytoplasmic vesicle</location>
        <location evidence="5">COPI-coated vesicle membrane</location>
    </subcellularLocation>
</comment>
<evidence type="ECO:0000256" key="6">
    <source>
        <dbReference type="SAM" id="Coils"/>
    </source>
</evidence>
<dbReference type="Pfam" id="PF16213">
    <property type="entry name" value="DCB"/>
    <property type="match status" value="1"/>
</dbReference>
<dbReference type="SUPFAM" id="SSF48371">
    <property type="entry name" value="ARM repeat"/>
    <property type="match status" value="1"/>
</dbReference>
<dbReference type="Pfam" id="PF09324">
    <property type="entry name" value="Sec7-like_HDS"/>
    <property type="match status" value="1"/>
</dbReference>
<evidence type="ECO:0000313" key="10">
    <source>
        <dbReference type="Proteomes" id="UP000224080"/>
    </source>
</evidence>
<keyword evidence="4" id="KW-0472">Membrane</keyword>
<feature type="region of interest" description="Disordered" evidence="7">
    <location>
        <begin position="1711"/>
        <end position="1771"/>
    </location>
</feature>
<dbReference type="GO" id="GO:0032012">
    <property type="term" value="P:regulation of ARF protein signal transduction"/>
    <property type="evidence" value="ECO:0007669"/>
    <property type="project" value="InterPro"/>
</dbReference>
<dbReference type="OrthoDB" id="18431at2759"/>
<dbReference type="GO" id="GO:0015031">
    <property type="term" value="P:protein transport"/>
    <property type="evidence" value="ECO:0007669"/>
    <property type="project" value="UniProtKB-KW"/>
</dbReference>
<evidence type="ECO:0000256" key="2">
    <source>
        <dbReference type="ARBA" id="ARBA00022490"/>
    </source>
</evidence>
<dbReference type="GO" id="GO:0030663">
    <property type="term" value="C:COPI-coated vesicle membrane"/>
    <property type="evidence" value="ECO:0007669"/>
    <property type="project" value="UniProtKB-SubCell"/>
</dbReference>
<dbReference type="STRING" id="2060905.A0A2B7WLJ5"/>
<keyword evidence="10" id="KW-1185">Reference proteome</keyword>
<feature type="domain" description="SEC7" evidence="8">
    <location>
        <begin position="797"/>
        <end position="986"/>
    </location>
</feature>
<dbReference type="PROSITE" id="PS50190">
    <property type="entry name" value="SEC7"/>
    <property type="match status" value="1"/>
</dbReference>
<feature type="region of interest" description="Disordered" evidence="7">
    <location>
        <begin position="1985"/>
        <end position="2012"/>
    </location>
</feature>
<dbReference type="InterPro" id="IPR032629">
    <property type="entry name" value="DCB_dom"/>
</dbReference>
<feature type="region of interest" description="Disordered" evidence="7">
    <location>
        <begin position="1196"/>
        <end position="1233"/>
    </location>
</feature>
<dbReference type="InterPro" id="IPR046455">
    <property type="entry name" value="Sec7/BIG1-like_C"/>
</dbReference>
<dbReference type="Pfam" id="PF12783">
    <property type="entry name" value="Sec7-like_HUS"/>
    <property type="match status" value="1"/>
</dbReference>
<dbReference type="FunFam" id="1.10.1000.11:FF:000003">
    <property type="entry name" value="Brefeldin A-inhibited guanine nucleotide-exchange protein 1"/>
    <property type="match status" value="1"/>
</dbReference>
<feature type="region of interest" description="Disordered" evidence="7">
    <location>
        <begin position="371"/>
        <end position="411"/>
    </location>
</feature>
<dbReference type="Pfam" id="PF20252">
    <property type="entry name" value="BIG2_C"/>
    <property type="match status" value="1"/>
</dbReference>
<feature type="region of interest" description="Disordered" evidence="7">
    <location>
        <begin position="1"/>
        <end position="172"/>
    </location>
</feature>
<dbReference type="CDD" id="cd00171">
    <property type="entry name" value="Sec7"/>
    <property type="match status" value="1"/>
</dbReference>
<evidence type="ECO:0000313" key="9">
    <source>
        <dbReference type="EMBL" id="PGG97389.1"/>
    </source>
</evidence>
<evidence type="ECO:0000256" key="3">
    <source>
        <dbReference type="ARBA" id="ARBA00022927"/>
    </source>
</evidence>
<evidence type="ECO:0000259" key="8">
    <source>
        <dbReference type="PROSITE" id="PS50190"/>
    </source>
</evidence>
<dbReference type="EMBL" id="PDNC01000145">
    <property type="protein sequence ID" value="PGG97389.1"/>
    <property type="molecule type" value="Genomic_DNA"/>
</dbReference>
<dbReference type="FunFam" id="1.10.220.20:FF:000002">
    <property type="entry name" value="Brefeldin A-inhibited guanine nucleotide-exchange protein 1"/>
    <property type="match status" value="1"/>
</dbReference>
<gene>
    <name evidence="9" type="ORF">GX51_07359</name>
</gene>
<evidence type="ECO:0000256" key="4">
    <source>
        <dbReference type="ARBA" id="ARBA00023136"/>
    </source>
</evidence>
<dbReference type="GO" id="GO:0005085">
    <property type="term" value="F:guanyl-nucleotide exchange factor activity"/>
    <property type="evidence" value="ECO:0007669"/>
    <property type="project" value="InterPro"/>
</dbReference>
<dbReference type="InterPro" id="IPR000904">
    <property type="entry name" value="Sec7_dom"/>
</dbReference>
<sequence length="2012" mass="225618">MAELDNVPPAAASAEAAQVGGGLQDDEHELSPRTSSPPLSSAGNGELSFPADRKLEINMDVSPSATFPDPESVLEQEKDPHLSTADGPERTQAFSDTEKIYAEEPSSDNVENVPEGQEGTEGSVHKSEVEEVKSLSTADGGSTGPFQARGSTPDIRTRSDSRSTVATQNTQRSTPISSAVFILTALDTIGASKEARRSKELEDAVAKARANIKQSDERPIDPEVIFTPLQLATKTLSIPLQVTALDCIGKLITYSYFAFPSTPAGENPQTAPNQLPLIERAIETICSCFENESTPPEIQQQIIKSLLAAVLNDKIVVHGAGLLKAVRQIYNIFIYSKSSQNQQIAQGSLTQMVGTVYDRVRIRLDLKEARIRDREDQDDSSPAPDAINQTNGDSPNEQDTSSEASQPVPDQPVAKDLTEKLTLQSFETNKDALLVNDNAPTMVTRAKASRKQAKSVSGDEGDSFADDDVDEIYVKDAFLVFRALCKLSHKILSHEQQQDIKSQNMRSKLLSLHLIQHLLSNHIAVFVSPLSTLKHSSTSADSMTLLEAIKPHLCLSLSRNGASSVSRVFEVGCEIFWLMLKHMRVMLKKEIEVFLKEIYLAILEKRSSPMFQKLYFMDILERLSADPRALVEIYLNYDCDRTALENIFQGIIEHLSRQSSAPVAVTAIQEQQYQEHNKTTSNTNYWHQKGTLPPSLSTAKMNTGIPVGAQNIPPEYMMKQRALECLVEILRSLDIWSSRKLEEQNPIGREVQSRSSIGGSRESLDTSSILPASSPNPENGEFTPSQSALILDDDPNQIEKVKQRKIALTNAIKQFNFKPKRGIKVLLSEGFIPSNSPVDIANFLIRNDRLDKATLGEYLGEGDAENIAIMHAFVDCMDFTKRRFVDALRQFLQSFRLPGESQKIDRFMLKFAERYLSGNPNAFANADAAYVLAYSVILLNTDLHSVKMKGRRMTKQDFINNNRGINDNSDLPDEYLSGIYDEIASNEIVLNTERENAANMGIQTQPQPGLATRAGQVLATVGRDVQGERYAQASEEIANKTEQLYRSLIRAQRKSAIKEALSRFIPATSARHVGSMFNVTWMSFLSGLSAHVQDTQQLDTIRLCMEGIRLAIRIACQFDLETPRVAFVTVLAKFTNLGNLREMMAKNVEALKVLLDVAITEGNHLKESWREILTCISQLDRFQLLTDGVDEGALPDVSMARLTPPSTADASRARKSSQATRRPRPRSIHHTNAPYRAEVAMESRSTEMIRGVDRIFTNTANLSNDAIVDFVRALSHVSWQEIQSSGQSDSPRTYSLQKVVEISYYNMTRVRIEWSRIWEILGDHFNQVGCHSNTAVVFFALDSLRQLSMRFMELGELPGFKFQKDFLKPFEHVMAHSTTVTVKDMVLRCLIQMIQARGDNIRSGWKTMFGVFSVAAREPYEGIVSMAFEHVLQVYNTRFGVIITQGAFADLIVCLTEFSKNLKFQKKSLQAIETLKSTVPKMLKTPECPLYQRRHGEEGDGLPTAPLQPSRQSAEEQFWYPVLIAFQDVLMTGDDLEVRSRALNYLFETLIRYGGDFPPEFWDILWRQLLYPIFIVLQSKSEMSKVPNHEELSVWLSTTMIQALRNMITLFTHYFDSLEYMLDRFLELLTLCICQENDTIARIGSNCLQQLILQNVSKFQQKHWAKIVGAFVELFEKTTAYELFTAAATPAPIKEPETPKLSADSAISVESADGASQEELSPSSTPTKVNGNRPFDEESHDVEDSQSNASHPPPAASSELEDYRPQSQMGQPPAVVTVARRRFFNGIITNCVLQLLMIETVHELFSNDAVYAQIPSQELLRLMGLLKKSYQFAKKFNEAKDLRVQLWRQGFMKQPPNLLKQESGSAATYVNILFRMYHDDGDERKNSRAETEAALIPLCADIIRGYAHLDEETQQRNIVAWRPVVVDVMEGYTGVPRETFEKHIETFYPICIDLLGRDLNNDIRLALYSFLRRVGECRLGMPVYIPQETPSSPRSSTSQHYFNGSRRRSKGR</sequence>
<proteinExistence type="predicted"/>
<keyword evidence="2" id="KW-0963">Cytoplasm</keyword>
<dbReference type="Gene3D" id="1.10.220.20">
    <property type="match status" value="1"/>
</dbReference>
<organism evidence="9 10">
    <name type="scientific">Blastomyces parvus</name>
    <dbReference type="NCBI Taxonomy" id="2060905"/>
    <lineage>
        <taxon>Eukaryota</taxon>
        <taxon>Fungi</taxon>
        <taxon>Dikarya</taxon>
        <taxon>Ascomycota</taxon>
        <taxon>Pezizomycotina</taxon>
        <taxon>Eurotiomycetes</taxon>
        <taxon>Eurotiomycetidae</taxon>
        <taxon>Onygenales</taxon>
        <taxon>Ajellomycetaceae</taxon>
        <taxon>Blastomyces</taxon>
    </lineage>
</organism>
<feature type="compositionally biased region" description="Polar residues" evidence="7">
    <location>
        <begin position="1718"/>
        <end position="1730"/>
    </location>
</feature>
<keyword evidence="6" id="KW-0175">Coiled coil</keyword>
<feature type="region of interest" description="Disordered" evidence="7">
    <location>
        <begin position="744"/>
        <end position="789"/>
    </location>
</feature>
<dbReference type="SMART" id="SM00222">
    <property type="entry name" value="Sec7"/>
    <property type="match status" value="1"/>
</dbReference>
<feature type="compositionally biased region" description="Polar residues" evidence="7">
    <location>
        <begin position="765"/>
        <end position="788"/>
    </location>
</feature>
<reference evidence="9 10" key="1">
    <citation type="submission" date="2017-10" db="EMBL/GenBank/DDBJ databases">
        <title>Comparative genomics in systemic dimorphic fungi from Ajellomycetaceae.</title>
        <authorList>
            <person name="Munoz J.F."/>
            <person name="Mcewen J.G."/>
            <person name="Clay O.K."/>
            <person name="Cuomo C.A."/>
        </authorList>
    </citation>
    <scope>NUCLEOTIDE SEQUENCE [LARGE SCALE GENOMIC DNA]</scope>
    <source>
        <strain evidence="9 10">UAMH130</strain>
    </source>
</reference>
<dbReference type="InterPro" id="IPR016024">
    <property type="entry name" value="ARM-type_fold"/>
</dbReference>
<keyword evidence="3" id="KW-0653">Protein transport</keyword>
<protein>
    <recommendedName>
        <fullName evidence="8">SEC7 domain-containing protein</fullName>
    </recommendedName>
</protein>
<feature type="coiled-coil region" evidence="6">
    <location>
        <begin position="191"/>
        <end position="218"/>
    </location>
</feature>
<feature type="compositionally biased region" description="Polar residues" evidence="7">
    <location>
        <begin position="1988"/>
        <end position="2002"/>
    </location>
</feature>
<dbReference type="PANTHER" id="PTHR10663">
    <property type="entry name" value="GUANYL-NUCLEOTIDE EXCHANGE FACTOR"/>
    <property type="match status" value="1"/>
</dbReference>
<evidence type="ECO:0000256" key="1">
    <source>
        <dbReference type="ARBA" id="ARBA00022448"/>
    </source>
</evidence>
<evidence type="ECO:0000256" key="5">
    <source>
        <dbReference type="ARBA" id="ARBA00060451"/>
    </source>
</evidence>
<feature type="compositionally biased region" description="Basic and acidic residues" evidence="7">
    <location>
        <begin position="123"/>
        <end position="133"/>
    </location>
</feature>
<dbReference type="InterPro" id="IPR023394">
    <property type="entry name" value="Sec7_C_sf"/>
</dbReference>
<comment type="caution">
    <text evidence="9">The sequence shown here is derived from an EMBL/GenBank/DDBJ whole genome shotgun (WGS) entry which is preliminary data.</text>
</comment>
<dbReference type="InterPro" id="IPR032691">
    <property type="entry name" value="Mon2/Sec7/BIG1-like_HUS"/>
</dbReference>
<name>A0A2B7WLJ5_9EURO</name>
<dbReference type="InterPro" id="IPR015403">
    <property type="entry name" value="Mon2/Sec7/BIG1-like_HDS"/>
</dbReference>
<keyword evidence="1" id="KW-0813">Transport</keyword>
<dbReference type="Gene3D" id="1.10.1000.11">
    <property type="entry name" value="Arf Nucleotide-binding Site Opener,domain 2"/>
    <property type="match status" value="1"/>
</dbReference>
<dbReference type="InterPro" id="IPR035999">
    <property type="entry name" value="Sec7_dom_sf"/>
</dbReference>